<feature type="domain" description="Oligopeptidase F N-terminal" evidence="8">
    <location>
        <begin position="124"/>
        <end position="173"/>
    </location>
</feature>
<accession>A0A1Q9GSS6</accession>
<dbReference type="GO" id="GO:0004222">
    <property type="term" value="F:metalloendopeptidase activity"/>
    <property type="evidence" value="ECO:0007669"/>
    <property type="project" value="InterPro"/>
</dbReference>
<dbReference type="GO" id="GO:0046872">
    <property type="term" value="F:metal ion binding"/>
    <property type="evidence" value="ECO:0007669"/>
    <property type="project" value="UniProtKB-UniRule"/>
</dbReference>
<evidence type="ECO:0000256" key="6">
    <source>
        <dbReference type="RuleBase" id="RU003435"/>
    </source>
</evidence>
<keyword evidence="4 6" id="KW-0862">Zinc</keyword>
<dbReference type="AlphaFoldDB" id="A0A1Q9GSS6"/>
<evidence type="ECO:0000259" key="7">
    <source>
        <dbReference type="Pfam" id="PF01432"/>
    </source>
</evidence>
<dbReference type="PANTHER" id="PTHR34217">
    <property type="entry name" value="METAL-DEPENDENT CARBOXYPEPTIDASE"/>
    <property type="match status" value="1"/>
</dbReference>
<evidence type="ECO:0000313" key="9">
    <source>
        <dbReference type="EMBL" id="OLQ77766.1"/>
    </source>
</evidence>
<dbReference type="NCBIfam" id="TIGR02290">
    <property type="entry name" value="M3_fam_3"/>
    <property type="match status" value="1"/>
</dbReference>
<dbReference type="STRING" id="1903952.BIT28_05390"/>
<sequence>MNAPSWDLSIAYESLSDPKISQDMKIAKEKVADFAALDPTAIGDLMKAIALKDQLTIIVRTLSSYASCLSSVDASDDGAKKLAGNVDKLFSEFEQAFNPFIQALIHLSVDEFNTVLAGNDDLGELEAYRFKLERERLKRNRLLSVGEEQLLSAMNVDGRNAWGRLYDNLTGSLSVTLKLKDGSEESMGLSQAVSILYGPDSERREPAWKAISEVMCVHEQSFAAILNGLAGGRLTEYEKRSHTEQVHFLDSSLHSSRIEKETLEAMIKVARDNQAVGRKAGLQMAKLFGTEKLKPWDELASMPAIEGGESESYNFEQGISIIREAFAGVDQEMADFVDMMVERQLIDAAPQSTKRLGAYCTKFVNTRTPLVFMTWGGSMSDVLTLAHELGHAFHNWVMRDMPVVRSEYPMTLAETASIFAENIVRDALLEKAESDRDRLMMLWEEAQATLALMINIPVRFEFEQAFYEQRQQGEFTPAQFRELMASTWREWYGEAMDETNDMFWASKLHFSIPELSFYNYPYLFGYLFSKGVYAQRAVKGEQFYSDYKALLRDTGSMTAEEVVQKHLGMDIRQPEFWQQSVDMVSTQIDAFEQLIEAGRQ</sequence>
<reference evidence="9 10" key="1">
    <citation type="submission" date="2016-09" db="EMBL/GenBank/DDBJ databases">
        <title>Photobacterium proteolyticum sp. nov. a protease producing bacterium isolated from ocean sediments of Laizhou Bay.</title>
        <authorList>
            <person name="Li Y."/>
        </authorList>
    </citation>
    <scope>NUCLEOTIDE SEQUENCE [LARGE SCALE GENOMIC DNA]</scope>
    <source>
        <strain evidence="9 10">13-12</strain>
    </source>
</reference>
<evidence type="ECO:0000259" key="8">
    <source>
        <dbReference type="Pfam" id="PF08439"/>
    </source>
</evidence>
<evidence type="ECO:0000256" key="4">
    <source>
        <dbReference type="ARBA" id="ARBA00022833"/>
    </source>
</evidence>
<dbReference type="RefSeq" id="WP_075763444.1">
    <property type="nucleotide sequence ID" value="NZ_MJIL01000060.1"/>
</dbReference>
<keyword evidence="2 6" id="KW-0479">Metal-binding</keyword>
<evidence type="ECO:0000256" key="2">
    <source>
        <dbReference type="ARBA" id="ARBA00022723"/>
    </source>
</evidence>
<dbReference type="GO" id="GO:0006508">
    <property type="term" value="P:proteolysis"/>
    <property type="evidence" value="ECO:0007669"/>
    <property type="project" value="UniProtKB-KW"/>
</dbReference>
<comment type="caution">
    <text evidence="9">The sequence shown here is derived from an EMBL/GenBank/DDBJ whole genome shotgun (WGS) entry which is preliminary data.</text>
</comment>
<gene>
    <name evidence="9" type="ORF">BIT28_05390</name>
</gene>
<dbReference type="InterPro" id="IPR001333">
    <property type="entry name" value="Peptidase_M32_Taq"/>
</dbReference>
<name>A0A1Q9GSS6_9GAMM</name>
<dbReference type="CDD" id="cd09607">
    <property type="entry name" value="M3B_PepF"/>
    <property type="match status" value="1"/>
</dbReference>
<comment type="similarity">
    <text evidence="6">Belongs to the peptidase M3 family.</text>
</comment>
<evidence type="ECO:0000256" key="5">
    <source>
        <dbReference type="ARBA" id="ARBA00023049"/>
    </source>
</evidence>
<keyword evidence="5 6" id="KW-0482">Metalloprotease</keyword>
<organism evidence="9 10">
    <name type="scientific">Photobacterium proteolyticum</name>
    <dbReference type="NCBI Taxonomy" id="1903952"/>
    <lineage>
        <taxon>Bacteria</taxon>
        <taxon>Pseudomonadati</taxon>
        <taxon>Pseudomonadota</taxon>
        <taxon>Gammaproteobacteria</taxon>
        <taxon>Vibrionales</taxon>
        <taxon>Vibrionaceae</taxon>
        <taxon>Photobacterium</taxon>
    </lineage>
</organism>
<evidence type="ECO:0000313" key="10">
    <source>
        <dbReference type="Proteomes" id="UP000186905"/>
    </source>
</evidence>
<dbReference type="GO" id="GO:0004181">
    <property type="term" value="F:metallocarboxypeptidase activity"/>
    <property type="evidence" value="ECO:0007669"/>
    <property type="project" value="InterPro"/>
</dbReference>
<dbReference type="InterPro" id="IPR001567">
    <property type="entry name" value="Pept_M3A_M3B_dom"/>
</dbReference>
<keyword evidence="10" id="KW-1185">Reference proteome</keyword>
<comment type="cofactor">
    <cofactor evidence="6">
        <name>Zn(2+)</name>
        <dbReference type="ChEBI" id="CHEBI:29105"/>
    </cofactor>
    <text evidence="6">Binds 1 zinc ion.</text>
</comment>
<dbReference type="OrthoDB" id="9766487at2"/>
<evidence type="ECO:0000256" key="3">
    <source>
        <dbReference type="ARBA" id="ARBA00022801"/>
    </source>
</evidence>
<dbReference type="PANTHER" id="PTHR34217:SF1">
    <property type="entry name" value="CARBOXYPEPTIDASE 1"/>
    <property type="match status" value="1"/>
</dbReference>
<dbReference type="Gene3D" id="1.20.140.70">
    <property type="entry name" value="Oligopeptidase f, N-terminal domain"/>
    <property type="match status" value="1"/>
</dbReference>
<dbReference type="EMBL" id="MJIL01000060">
    <property type="protein sequence ID" value="OLQ77766.1"/>
    <property type="molecule type" value="Genomic_DNA"/>
</dbReference>
<keyword evidence="3 6" id="KW-0378">Hydrolase</keyword>
<proteinExistence type="inferred from homology"/>
<protein>
    <submittedName>
        <fullName evidence="9">Oligoendopeptidase F</fullName>
    </submittedName>
</protein>
<keyword evidence="1 6" id="KW-0645">Protease</keyword>
<dbReference type="Proteomes" id="UP000186905">
    <property type="component" value="Unassembled WGS sequence"/>
</dbReference>
<dbReference type="Pfam" id="PF08439">
    <property type="entry name" value="Peptidase_M3_N"/>
    <property type="match status" value="1"/>
</dbReference>
<dbReference type="InterPro" id="IPR011977">
    <property type="entry name" value="Pept_M3B_clade3"/>
</dbReference>
<dbReference type="InterPro" id="IPR034006">
    <property type="entry name" value="M3B_PepF_2"/>
</dbReference>
<dbReference type="InterPro" id="IPR042088">
    <property type="entry name" value="OligoPept_F_C"/>
</dbReference>
<evidence type="ECO:0000256" key="1">
    <source>
        <dbReference type="ARBA" id="ARBA00022670"/>
    </source>
</evidence>
<dbReference type="InterPro" id="IPR013647">
    <property type="entry name" value="OligopepF_N_dom"/>
</dbReference>
<dbReference type="SUPFAM" id="SSF55486">
    <property type="entry name" value="Metalloproteases ('zincins'), catalytic domain"/>
    <property type="match status" value="1"/>
</dbReference>
<feature type="domain" description="Peptidase M3A/M3B catalytic" evidence="7">
    <location>
        <begin position="196"/>
        <end position="580"/>
    </location>
</feature>
<dbReference type="Pfam" id="PF01432">
    <property type="entry name" value="Peptidase_M3"/>
    <property type="match status" value="1"/>
</dbReference>
<dbReference type="Gene3D" id="1.10.1370.20">
    <property type="entry name" value="Oligoendopeptidase f, C-terminal domain"/>
    <property type="match status" value="1"/>
</dbReference>